<accession>A0AAF0QV01</accession>
<organism evidence="1 2">
    <name type="scientific">Solanum verrucosum</name>
    <dbReference type="NCBI Taxonomy" id="315347"/>
    <lineage>
        <taxon>Eukaryota</taxon>
        <taxon>Viridiplantae</taxon>
        <taxon>Streptophyta</taxon>
        <taxon>Embryophyta</taxon>
        <taxon>Tracheophyta</taxon>
        <taxon>Spermatophyta</taxon>
        <taxon>Magnoliopsida</taxon>
        <taxon>eudicotyledons</taxon>
        <taxon>Gunneridae</taxon>
        <taxon>Pentapetalae</taxon>
        <taxon>asterids</taxon>
        <taxon>lamiids</taxon>
        <taxon>Solanales</taxon>
        <taxon>Solanaceae</taxon>
        <taxon>Solanoideae</taxon>
        <taxon>Solaneae</taxon>
        <taxon>Solanum</taxon>
    </lineage>
</organism>
<proteinExistence type="predicted"/>
<dbReference type="EMBL" id="CP133616">
    <property type="protein sequence ID" value="WMV29240.1"/>
    <property type="molecule type" value="Genomic_DNA"/>
</dbReference>
<evidence type="ECO:0000313" key="1">
    <source>
        <dbReference type="EMBL" id="WMV29240.1"/>
    </source>
</evidence>
<gene>
    <name evidence="1" type="ORF">MTR67_022625</name>
</gene>
<name>A0AAF0QV01_SOLVR</name>
<dbReference type="Proteomes" id="UP001234989">
    <property type="component" value="Chromosome 5"/>
</dbReference>
<protein>
    <submittedName>
        <fullName evidence="1">Uncharacterized protein</fullName>
    </submittedName>
</protein>
<keyword evidence="2" id="KW-1185">Reference proteome</keyword>
<reference evidence="1" key="1">
    <citation type="submission" date="2023-08" db="EMBL/GenBank/DDBJ databases">
        <title>A de novo genome assembly of Solanum verrucosum Schlechtendal, a Mexican diploid species geographically isolated from the other diploid A-genome species in potato relatives.</title>
        <authorList>
            <person name="Hosaka K."/>
        </authorList>
    </citation>
    <scope>NUCLEOTIDE SEQUENCE</scope>
    <source>
        <tissue evidence="1">Young leaves</tissue>
    </source>
</reference>
<evidence type="ECO:0000313" key="2">
    <source>
        <dbReference type="Proteomes" id="UP001234989"/>
    </source>
</evidence>
<sequence>MKLPKKGSPSRATSRLVVKTTDRGKACGVAFTSWEDLQVEEDTGQGTMGTTMSLVRGSLVNSHLDSY</sequence>
<dbReference type="AlphaFoldDB" id="A0AAF0QV01"/>